<feature type="domain" description="Nitroreductase" evidence="6">
    <location>
        <begin position="123"/>
        <end position="169"/>
    </location>
</feature>
<comment type="cofactor">
    <cofactor evidence="1">
        <name>FMN</name>
        <dbReference type="ChEBI" id="CHEBI:58210"/>
    </cofactor>
</comment>
<dbReference type="PANTHER" id="PTHR43673:SF2">
    <property type="entry name" value="NITROREDUCTASE"/>
    <property type="match status" value="1"/>
</dbReference>
<dbReference type="KEGG" id="sted:SPTER_31620"/>
<evidence type="ECO:0000256" key="1">
    <source>
        <dbReference type="ARBA" id="ARBA00001917"/>
    </source>
</evidence>
<comment type="similarity">
    <text evidence="2">Belongs to the nitroreductase family.</text>
</comment>
<evidence type="ECO:0000313" key="7">
    <source>
        <dbReference type="EMBL" id="QDR81750.1"/>
    </source>
</evidence>
<dbReference type="GO" id="GO:0016491">
    <property type="term" value="F:oxidoreductase activity"/>
    <property type="evidence" value="ECO:0007669"/>
    <property type="project" value="UniProtKB-KW"/>
</dbReference>
<evidence type="ECO:0000256" key="3">
    <source>
        <dbReference type="ARBA" id="ARBA00022630"/>
    </source>
</evidence>
<accession>A0A517DWL7</accession>
<keyword evidence="3" id="KW-0285">Flavoprotein</keyword>
<dbReference type="EMBL" id="CP036259">
    <property type="protein sequence ID" value="QDR81750.1"/>
    <property type="molecule type" value="Genomic_DNA"/>
</dbReference>
<keyword evidence="8" id="KW-1185">Reference proteome</keyword>
<evidence type="ECO:0000256" key="5">
    <source>
        <dbReference type="ARBA" id="ARBA00023002"/>
    </source>
</evidence>
<dbReference type="RefSeq" id="WP_170233295.1">
    <property type="nucleotide sequence ID" value="NZ_CP036259.1"/>
</dbReference>
<dbReference type="SUPFAM" id="SSF55469">
    <property type="entry name" value="FMN-dependent nitroreductase-like"/>
    <property type="match status" value="1"/>
</dbReference>
<keyword evidence="4" id="KW-0288">FMN</keyword>
<feature type="domain" description="Nitroreductase" evidence="6">
    <location>
        <begin position="191"/>
        <end position="262"/>
    </location>
</feature>
<evidence type="ECO:0000256" key="2">
    <source>
        <dbReference type="ARBA" id="ARBA00007118"/>
    </source>
</evidence>
<dbReference type="InterPro" id="IPR029479">
    <property type="entry name" value="Nitroreductase"/>
</dbReference>
<dbReference type="InterPro" id="IPR000415">
    <property type="entry name" value="Nitroreductase-like"/>
</dbReference>
<dbReference type="AlphaFoldDB" id="A0A517DWL7"/>
<proteinExistence type="inferred from homology"/>
<evidence type="ECO:0000313" key="8">
    <source>
        <dbReference type="Proteomes" id="UP000320776"/>
    </source>
</evidence>
<gene>
    <name evidence="7" type="ORF">SPTER_31620</name>
</gene>
<organism evidence="7 8">
    <name type="scientific">Sporomusa termitida</name>
    <dbReference type="NCBI Taxonomy" id="2377"/>
    <lineage>
        <taxon>Bacteria</taxon>
        <taxon>Bacillati</taxon>
        <taxon>Bacillota</taxon>
        <taxon>Negativicutes</taxon>
        <taxon>Selenomonadales</taxon>
        <taxon>Sporomusaceae</taxon>
        <taxon>Sporomusa</taxon>
    </lineage>
</organism>
<dbReference type="PANTHER" id="PTHR43673">
    <property type="entry name" value="NAD(P)H NITROREDUCTASE YDGI-RELATED"/>
    <property type="match status" value="1"/>
</dbReference>
<sequence>MSTKENIEEIQKKFNLSDAEYLSLAETEFRARFRERLHHTMEIQVYHAAYYKKTLNDKQTETALRLLALWDKRGLSHELPDYVYAQKLLGFAKILLAGQELNLSDWQWHILTPGEQTLFDQVIYGRRSVRHWAAKRVPEEVVRKVLETGLWAAHSCNLQSIRYLVVREEKTPGLFVGADIPGGPVHLVLLQDERVYAANPLNPVRNRLLDCGAAAQNIVLAAHAYGLGGVWLTFTEAMKERVRNHFDLPAYLSVVTYVDVGWPDQTPYPPQRISVEEALLTEL</sequence>
<dbReference type="Proteomes" id="UP000320776">
    <property type="component" value="Chromosome"/>
</dbReference>
<reference evidence="7 8" key="1">
    <citation type="submission" date="2019-02" db="EMBL/GenBank/DDBJ databases">
        <title>Closed genome of Sporomusa termitida DSM 4440.</title>
        <authorList>
            <person name="Poehlein A."/>
            <person name="Daniel R."/>
        </authorList>
    </citation>
    <scope>NUCLEOTIDE SEQUENCE [LARGE SCALE GENOMIC DNA]</scope>
    <source>
        <strain evidence="7 8">DSM 4440</strain>
    </source>
</reference>
<dbReference type="Pfam" id="PF00881">
    <property type="entry name" value="Nitroreductase"/>
    <property type="match status" value="2"/>
</dbReference>
<keyword evidence="5" id="KW-0560">Oxidoreductase</keyword>
<evidence type="ECO:0000256" key="4">
    <source>
        <dbReference type="ARBA" id="ARBA00022643"/>
    </source>
</evidence>
<name>A0A517DWL7_9FIRM</name>
<evidence type="ECO:0000259" key="6">
    <source>
        <dbReference type="Pfam" id="PF00881"/>
    </source>
</evidence>
<protein>
    <submittedName>
        <fullName evidence="7">BluB: 5,6-dimethylbenzimidazole synthase</fullName>
    </submittedName>
</protein>
<dbReference type="Gene3D" id="3.40.109.10">
    <property type="entry name" value="NADH Oxidase"/>
    <property type="match status" value="1"/>
</dbReference>